<keyword evidence="2 5" id="KW-0812">Transmembrane</keyword>
<dbReference type="Proteomes" id="UP000678393">
    <property type="component" value="Unassembled WGS sequence"/>
</dbReference>
<dbReference type="PROSITE" id="PS50261">
    <property type="entry name" value="G_PROTEIN_RECEP_F2_4"/>
    <property type="match status" value="1"/>
</dbReference>
<dbReference type="GO" id="GO:0004930">
    <property type="term" value="F:G protein-coupled receptor activity"/>
    <property type="evidence" value="ECO:0007669"/>
    <property type="project" value="InterPro"/>
</dbReference>
<dbReference type="EMBL" id="CAJHNH020000042">
    <property type="protein sequence ID" value="CAG5114820.1"/>
    <property type="molecule type" value="Genomic_DNA"/>
</dbReference>
<dbReference type="GO" id="GO:0007166">
    <property type="term" value="P:cell surface receptor signaling pathway"/>
    <property type="evidence" value="ECO:0007669"/>
    <property type="project" value="InterPro"/>
</dbReference>
<feature type="non-terminal residue" evidence="7">
    <location>
        <position position="79"/>
    </location>
</feature>
<sequence length="79" mass="8805">MFCWMLVEGIHLYVVLVRVFKGGFHFRKYLLVGWGTPLIVVGISLGAFHDKYGVGNVCWLSHEVLLVGFVPAVAVVIMV</sequence>
<feature type="transmembrane region" description="Helical" evidence="5">
    <location>
        <begin position="60"/>
        <end position="78"/>
    </location>
</feature>
<dbReference type="Pfam" id="PF00002">
    <property type="entry name" value="7tm_2"/>
    <property type="match status" value="1"/>
</dbReference>
<dbReference type="AlphaFoldDB" id="A0A8S3YIR9"/>
<evidence type="ECO:0000256" key="4">
    <source>
        <dbReference type="ARBA" id="ARBA00023136"/>
    </source>
</evidence>
<evidence type="ECO:0000256" key="3">
    <source>
        <dbReference type="ARBA" id="ARBA00022989"/>
    </source>
</evidence>
<evidence type="ECO:0000256" key="1">
    <source>
        <dbReference type="ARBA" id="ARBA00004141"/>
    </source>
</evidence>
<evidence type="ECO:0000313" key="7">
    <source>
        <dbReference type="EMBL" id="CAG5114820.1"/>
    </source>
</evidence>
<dbReference type="OrthoDB" id="347083at2759"/>
<keyword evidence="3 5" id="KW-1133">Transmembrane helix</keyword>
<comment type="caution">
    <text evidence="7">The sequence shown here is derived from an EMBL/GenBank/DDBJ whole genome shotgun (WGS) entry which is preliminary data.</text>
</comment>
<dbReference type="PANTHER" id="PTHR12011:SF471">
    <property type="entry name" value="G-PROTEIN COUPLED RECEPTORS FAMILY 2 PROFILE 2 DOMAIN-CONTAINING PROTEIN"/>
    <property type="match status" value="1"/>
</dbReference>
<keyword evidence="8" id="KW-1185">Reference proteome</keyword>
<name>A0A8S3YIR9_9EUPU</name>
<evidence type="ECO:0000256" key="2">
    <source>
        <dbReference type="ARBA" id="ARBA00022692"/>
    </source>
</evidence>
<evidence type="ECO:0000256" key="5">
    <source>
        <dbReference type="SAM" id="Phobius"/>
    </source>
</evidence>
<feature type="domain" description="G-protein coupled receptors family 2 profile 2" evidence="6">
    <location>
        <begin position="1"/>
        <end position="79"/>
    </location>
</feature>
<protein>
    <recommendedName>
        <fullName evidence="6">G-protein coupled receptors family 2 profile 2 domain-containing protein</fullName>
    </recommendedName>
</protein>
<keyword evidence="4 5" id="KW-0472">Membrane</keyword>
<dbReference type="GO" id="GO:0005886">
    <property type="term" value="C:plasma membrane"/>
    <property type="evidence" value="ECO:0007669"/>
    <property type="project" value="TreeGrafter"/>
</dbReference>
<evidence type="ECO:0000313" key="8">
    <source>
        <dbReference type="Proteomes" id="UP000678393"/>
    </source>
</evidence>
<evidence type="ECO:0000259" key="6">
    <source>
        <dbReference type="PROSITE" id="PS50261"/>
    </source>
</evidence>
<dbReference type="Gene3D" id="1.20.1070.10">
    <property type="entry name" value="Rhodopsin 7-helix transmembrane proteins"/>
    <property type="match status" value="1"/>
</dbReference>
<proteinExistence type="predicted"/>
<dbReference type="PANTHER" id="PTHR12011">
    <property type="entry name" value="ADHESION G-PROTEIN COUPLED RECEPTOR"/>
    <property type="match status" value="1"/>
</dbReference>
<dbReference type="InterPro" id="IPR017981">
    <property type="entry name" value="GPCR_2-like_7TM"/>
</dbReference>
<dbReference type="InterPro" id="IPR000832">
    <property type="entry name" value="GPCR_2_secretin-like"/>
</dbReference>
<organism evidence="7 8">
    <name type="scientific">Candidula unifasciata</name>
    <dbReference type="NCBI Taxonomy" id="100452"/>
    <lineage>
        <taxon>Eukaryota</taxon>
        <taxon>Metazoa</taxon>
        <taxon>Spiralia</taxon>
        <taxon>Lophotrochozoa</taxon>
        <taxon>Mollusca</taxon>
        <taxon>Gastropoda</taxon>
        <taxon>Heterobranchia</taxon>
        <taxon>Euthyneura</taxon>
        <taxon>Panpulmonata</taxon>
        <taxon>Eupulmonata</taxon>
        <taxon>Stylommatophora</taxon>
        <taxon>Helicina</taxon>
        <taxon>Helicoidea</taxon>
        <taxon>Geomitridae</taxon>
        <taxon>Candidula</taxon>
    </lineage>
</organism>
<accession>A0A8S3YIR9</accession>
<gene>
    <name evidence="7" type="ORF">CUNI_LOCUS378</name>
</gene>
<dbReference type="GO" id="GO:0007189">
    <property type="term" value="P:adenylate cyclase-activating G protein-coupled receptor signaling pathway"/>
    <property type="evidence" value="ECO:0007669"/>
    <property type="project" value="TreeGrafter"/>
</dbReference>
<reference evidence="7" key="1">
    <citation type="submission" date="2021-04" db="EMBL/GenBank/DDBJ databases">
        <authorList>
            <consortium name="Molecular Ecology Group"/>
        </authorList>
    </citation>
    <scope>NUCLEOTIDE SEQUENCE</scope>
</reference>
<comment type="subcellular location">
    <subcellularLocation>
        <location evidence="1">Membrane</location>
        <topology evidence="1">Multi-pass membrane protein</topology>
    </subcellularLocation>
</comment>
<feature type="transmembrane region" description="Helical" evidence="5">
    <location>
        <begin position="29"/>
        <end position="48"/>
    </location>
</feature>